<dbReference type="InterPro" id="IPR040391">
    <property type="entry name" value="BEND5"/>
</dbReference>
<name>A0A6J1PUB3_9HYME</name>
<dbReference type="RefSeq" id="XP_024873459.1">
    <property type="nucleotide sequence ID" value="XM_025017691.1"/>
</dbReference>
<reference evidence="3" key="1">
    <citation type="submission" date="2025-08" db="UniProtKB">
        <authorList>
            <consortium name="RefSeq"/>
        </authorList>
    </citation>
    <scope>IDENTIFICATION</scope>
    <source>
        <tissue evidence="3">Whole body</tissue>
    </source>
</reference>
<evidence type="ECO:0000256" key="1">
    <source>
        <dbReference type="SAM" id="MobiDB-lite"/>
    </source>
</evidence>
<organism evidence="2 3">
    <name type="scientific">Temnothorax curvispinosus</name>
    <dbReference type="NCBI Taxonomy" id="300111"/>
    <lineage>
        <taxon>Eukaryota</taxon>
        <taxon>Metazoa</taxon>
        <taxon>Ecdysozoa</taxon>
        <taxon>Arthropoda</taxon>
        <taxon>Hexapoda</taxon>
        <taxon>Insecta</taxon>
        <taxon>Pterygota</taxon>
        <taxon>Neoptera</taxon>
        <taxon>Endopterygota</taxon>
        <taxon>Hymenoptera</taxon>
        <taxon>Apocrita</taxon>
        <taxon>Aculeata</taxon>
        <taxon>Formicoidea</taxon>
        <taxon>Formicidae</taxon>
        <taxon>Myrmicinae</taxon>
        <taxon>Temnothorax</taxon>
    </lineage>
</organism>
<dbReference type="Proteomes" id="UP000504618">
    <property type="component" value="Unplaced"/>
</dbReference>
<feature type="region of interest" description="Disordered" evidence="1">
    <location>
        <begin position="1"/>
        <end position="29"/>
    </location>
</feature>
<keyword evidence="2" id="KW-1185">Reference proteome</keyword>
<evidence type="ECO:0000313" key="3">
    <source>
        <dbReference type="RefSeq" id="XP_024873459.1"/>
    </source>
</evidence>
<accession>A0A6J1PUB3</accession>
<dbReference type="GO" id="GO:0003677">
    <property type="term" value="F:DNA binding"/>
    <property type="evidence" value="ECO:0007669"/>
    <property type="project" value="InterPro"/>
</dbReference>
<feature type="compositionally biased region" description="Acidic residues" evidence="1">
    <location>
        <begin position="288"/>
        <end position="329"/>
    </location>
</feature>
<evidence type="ECO:0000313" key="2">
    <source>
        <dbReference type="Proteomes" id="UP000504618"/>
    </source>
</evidence>
<protein>
    <submittedName>
        <fullName evidence="3">BEN domain-containing protein 5-like</fullName>
    </submittedName>
</protein>
<gene>
    <name evidence="3" type="primary">LOC112455645</name>
</gene>
<dbReference type="PANTHER" id="PTHR14628:SF1">
    <property type="entry name" value="BEN DOMAIN-CONTAINING PROTEIN 5"/>
    <property type="match status" value="1"/>
</dbReference>
<feature type="compositionally biased region" description="Polar residues" evidence="1">
    <location>
        <begin position="9"/>
        <end position="20"/>
    </location>
</feature>
<dbReference type="AlphaFoldDB" id="A0A6J1PUB3"/>
<dbReference type="PANTHER" id="PTHR14628">
    <property type="entry name" value="BEN DOMAIN-CONTAINING PROTEIN 5"/>
    <property type="match status" value="1"/>
</dbReference>
<proteinExistence type="predicted"/>
<dbReference type="GeneID" id="112455645"/>
<sequence length="338" mass="38512">MREKEKLSSPKQLISTTTNESWKRNNLDSSSDKLAKKAKLTAADKSAARDLCNVKSHANLEKELKGQKLHLLEKDGEIKRLTLLLEEATSLNNNLQHKVISYFDEFKATADKLDELKSREGANTLPVGYIRKSNGTIHLGRDIWLSTEVYNSAVAKPRSLQIVVKNLALAVYGLETLMELSVSGHVSNKYRNRAPKKKLDDRRMLAIQDIYRYWLVNEKKLPAIEVDIECRNVPHYISKKISDLNRDTDKTKGIVAIRKTLRKEAIDVNVQAVTDEAEIELRKVGVNEAEEEDVEVDEVKEEDVEEEDVEKEDVEKEDVEEEDVEEEDAVNGNMELII</sequence>
<dbReference type="GO" id="GO:0045892">
    <property type="term" value="P:negative regulation of DNA-templated transcription"/>
    <property type="evidence" value="ECO:0007669"/>
    <property type="project" value="InterPro"/>
</dbReference>
<dbReference type="Gene3D" id="1.10.10.2590">
    <property type="entry name" value="BEN domain"/>
    <property type="match status" value="1"/>
</dbReference>
<dbReference type="OrthoDB" id="7547103at2759"/>
<feature type="region of interest" description="Disordered" evidence="1">
    <location>
        <begin position="288"/>
        <end position="338"/>
    </location>
</feature>